<name>A0A4U1BJD2_9GAMM</name>
<dbReference type="EC" id="3.4.17.19" evidence="1"/>
<dbReference type="OrthoDB" id="9772308at2"/>
<keyword evidence="1" id="KW-0378">Hydrolase</keyword>
<feature type="binding site" evidence="2">
    <location>
        <position position="286"/>
    </location>
    <ligand>
        <name>Zn(2+)</name>
        <dbReference type="ChEBI" id="CHEBI:29105"/>
        <note>catalytic</note>
    </ligand>
</feature>
<feature type="active site" description="Proton donor/acceptor" evidence="3">
    <location>
        <position position="283"/>
    </location>
</feature>
<sequence length="510" mass="57989">MPKKSELAYRIFTLGLKKELSVMNRDWEWLKQQFAAISRLEHAFALMEWDQATLLASGGQRARGEAMAELQLVINQRLQSPKLEDALSRAETALSLEQKRMAQLMRRKIEEAAVLEDDFVRRRIELSVACESAWRTARVEGDFTRFERAFAPCLALLKEEAQIRRTDQSQPLYQALLNKFEPDLSVAKLDELFAPLKAQLPDLIRQASEHSAGRSRQPLPHVDAVKQQKLAQLLLKPLGFNTERGRLDISSHPFTAGVASDVRITSRYDETNPLSGLYSLIHELGHGCFEQGIAHRWYNTPMVKVQSAALHESQALTFEMQLAREADFIEWLSENCQFHWGENSALSAENLLAHVTEVKPSLIRVEADEVTYPAHILLRYELETAMLSGDLPLSELPSAWNEGMQKWLGIQPESPAQGCLQDIHWCFGEFGYFPSYTLGAMFAAQLTEQWKSAPQWQQLPMERHQWVSEQLAQKLWSTGGQYDLLSGCQALTGTTLSAQSLLSHLKRRYL</sequence>
<keyword evidence="1 2" id="KW-0479">Metal-binding</keyword>
<accession>A0A4U1BJD2</accession>
<dbReference type="Gene3D" id="1.10.1370.30">
    <property type="match status" value="1"/>
</dbReference>
<dbReference type="PIRSF" id="PIRSF006615">
    <property type="entry name" value="Zn_crbxpep_Taq"/>
    <property type="match status" value="1"/>
</dbReference>
<dbReference type="GO" id="GO:0046872">
    <property type="term" value="F:metal ion binding"/>
    <property type="evidence" value="ECO:0007669"/>
    <property type="project" value="UniProtKB-KW"/>
</dbReference>
<gene>
    <name evidence="4" type="ORF">FCL42_18775</name>
</gene>
<keyword evidence="2" id="KW-0862">Zinc</keyword>
<evidence type="ECO:0000256" key="1">
    <source>
        <dbReference type="PIRNR" id="PIRNR006615"/>
    </source>
</evidence>
<evidence type="ECO:0000256" key="3">
    <source>
        <dbReference type="PIRSR" id="PIRSR006615-2"/>
    </source>
</evidence>
<comment type="cofactor">
    <cofactor evidence="2">
        <name>Zn(2+)</name>
        <dbReference type="ChEBI" id="CHEBI:29105"/>
    </cofactor>
    <text evidence="2">Binds 1 zinc ion per subunit.</text>
</comment>
<dbReference type="SUPFAM" id="SSF55486">
    <property type="entry name" value="Metalloproteases ('zincins'), catalytic domain"/>
    <property type="match status" value="1"/>
</dbReference>
<dbReference type="PANTHER" id="PTHR34217">
    <property type="entry name" value="METAL-DEPENDENT CARBOXYPEPTIDASE"/>
    <property type="match status" value="1"/>
</dbReference>
<organism evidence="4 5">
    <name type="scientific">Ferrimonas aestuarii</name>
    <dbReference type="NCBI Taxonomy" id="2569539"/>
    <lineage>
        <taxon>Bacteria</taxon>
        <taxon>Pseudomonadati</taxon>
        <taxon>Pseudomonadota</taxon>
        <taxon>Gammaproteobacteria</taxon>
        <taxon>Alteromonadales</taxon>
        <taxon>Ferrimonadaceae</taxon>
        <taxon>Ferrimonas</taxon>
    </lineage>
</organism>
<comment type="catalytic activity">
    <reaction evidence="1">
        <text>Release of a C-terminal amino acid with broad specificity, except for -Pro.</text>
        <dbReference type="EC" id="3.4.17.19"/>
    </reaction>
</comment>
<dbReference type="EMBL" id="SWCJ01000020">
    <property type="protein sequence ID" value="TKB50862.1"/>
    <property type="molecule type" value="Genomic_DNA"/>
</dbReference>
<evidence type="ECO:0000313" key="5">
    <source>
        <dbReference type="Proteomes" id="UP000305675"/>
    </source>
</evidence>
<evidence type="ECO:0000256" key="2">
    <source>
        <dbReference type="PIRSR" id="PIRSR006615-1"/>
    </source>
</evidence>
<dbReference type="GO" id="GO:0006508">
    <property type="term" value="P:proteolysis"/>
    <property type="evidence" value="ECO:0007669"/>
    <property type="project" value="UniProtKB-UniRule"/>
</dbReference>
<dbReference type="PROSITE" id="PS52034">
    <property type="entry name" value="PEPTIDASE_M32"/>
    <property type="match status" value="1"/>
</dbReference>
<keyword evidence="5" id="KW-1185">Reference proteome</keyword>
<keyword evidence="1 4" id="KW-0121">Carboxypeptidase</keyword>
<dbReference type="Proteomes" id="UP000305675">
    <property type="component" value="Unassembled WGS sequence"/>
</dbReference>
<dbReference type="Pfam" id="PF02074">
    <property type="entry name" value="Peptidase_M32"/>
    <property type="match status" value="1"/>
</dbReference>
<reference evidence="4 5" key="1">
    <citation type="submission" date="2019-04" db="EMBL/GenBank/DDBJ databases">
        <authorList>
            <person name="Hwang J.C."/>
        </authorList>
    </citation>
    <scope>NUCLEOTIDE SEQUENCE [LARGE SCALE GENOMIC DNA]</scope>
    <source>
        <strain evidence="4 5">IMCC35002</strain>
    </source>
</reference>
<proteinExistence type="inferred from homology"/>
<keyword evidence="1" id="KW-0645">Protease</keyword>
<dbReference type="GO" id="GO:0004181">
    <property type="term" value="F:metallocarboxypeptidase activity"/>
    <property type="evidence" value="ECO:0007669"/>
    <property type="project" value="UniProtKB-UniRule"/>
</dbReference>
<keyword evidence="1" id="KW-0482">Metalloprotease</keyword>
<dbReference type="CDD" id="cd06460">
    <property type="entry name" value="M32_Taq"/>
    <property type="match status" value="1"/>
</dbReference>
<feature type="binding site" evidence="2">
    <location>
        <position position="282"/>
    </location>
    <ligand>
        <name>Zn(2+)</name>
        <dbReference type="ChEBI" id="CHEBI:29105"/>
        <note>catalytic</note>
    </ligand>
</feature>
<dbReference type="AlphaFoldDB" id="A0A4U1BJD2"/>
<feature type="binding site" evidence="2">
    <location>
        <position position="312"/>
    </location>
    <ligand>
        <name>Zn(2+)</name>
        <dbReference type="ChEBI" id="CHEBI:29105"/>
        <note>catalytic</note>
    </ligand>
</feature>
<dbReference type="InterPro" id="IPR001333">
    <property type="entry name" value="Peptidase_M32_Taq"/>
</dbReference>
<comment type="caution">
    <text evidence="4">The sequence shown here is derived from an EMBL/GenBank/DDBJ whole genome shotgun (WGS) entry which is preliminary data.</text>
</comment>
<dbReference type="PRINTS" id="PR00998">
    <property type="entry name" value="CRBOXYPTASET"/>
</dbReference>
<evidence type="ECO:0000313" key="4">
    <source>
        <dbReference type="EMBL" id="TKB50862.1"/>
    </source>
</evidence>
<comment type="similarity">
    <text evidence="1">Belongs to the peptidase M32 family.</text>
</comment>
<protein>
    <recommendedName>
        <fullName evidence="1">Metal-dependent carboxypeptidase</fullName>
        <ecNumber evidence="1">3.4.17.19</ecNumber>
    </recommendedName>
</protein>
<comment type="function">
    <text evidence="1">Broad specificity carboxypetidase that releases amino acids sequentially from the C-terminus, including neutral, aromatic, polar and basic residues.</text>
</comment>
<dbReference type="PANTHER" id="PTHR34217:SF1">
    <property type="entry name" value="CARBOXYPEPTIDASE 1"/>
    <property type="match status" value="1"/>
</dbReference>